<gene>
    <name evidence="3" type="primary">Acey_s0237.g3265</name>
    <name evidence="3" type="ORF">Y032_0237g3265</name>
</gene>
<keyword evidence="2" id="KW-0732">Signal</keyword>
<dbReference type="AlphaFoldDB" id="A0A016SFC6"/>
<dbReference type="Proteomes" id="UP000024635">
    <property type="component" value="Unassembled WGS sequence"/>
</dbReference>
<dbReference type="EMBL" id="JARK01001573">
    <property type="protein sequence ID" value="EYB89067.1"/>
    <property type="molecule type" value="Genomic_DNA"/>
</dbReference>
<evidence type="ECO:0000256" key="1">
    <source>
        <dbReference type="SAM" id="MobiDB-lite"/>
    </source>
</evidence>
<accession>A0A016SFC6</accession>
<feature type="signal peptide" evidence="2">
    <location>
        <begin position="1"/>
        <end position="22"/>
    </location>
</feature>
<proteinExistence type="predicted"/>
<reference evidence="4" key="1">
    <citation type="journal article" date="2015" name="Nat. Genet.">
        <title>The genome and transcriptome of the zoonotic hookworm Ancylostoma ceylanicum identify infection-specific gene families.</title>
        <authorList>
            <person name="Schwarz E.M."/>
            <person name="Hu Y."/>
            <person name="Antoshechkin I."/>
            <person name="Miller M.M."/>
            <person name="Sternberg P.W."/>
            <person name="Aroian R.V."/>
        </authorList>
    </citation>
    <scope>NUCLEOTIDE SEQUENCE</scope>
    <source>
        <strain evidence="4">HY135</strain>
    </source>
</reference>
<organism evidence="3 4">
    <name type="scientific">Ancylostoma ceylanicum</name>
    <dbReference type="NCBI Taxonomy" id="53326"/>
    <lineage>
        <taxon>Eukaryota</taxon>
        <taxon>Metazoa</taxon>
        <taxon>Ecdysozoa</taxon>
        <taxon>Nematoda</taxon>
        <taxon>Chromadorea</taxon>
        <taxon>Rhabditida</taxon>
        <taxon>Rhabditina</taxon>
        <taxon>Rhabditomorpha</taxon>
        <taxon>Strongyloidea</taxon>
        <taxon>Ancylostomatidae</taxon>
        <taxon>Ancylostomatinae</taxon>
        <taxon>Ancylostoma</taxon>
    </lineage>
</organism>
<evidence type="ECO:0000313" key="3">
    <source>
        <dbReference type="EMBL" id="EYB89067.1"/>
    </source>
</evidence>
<feature type="chain" id="PRO_5001489368" evidence="2">
    <location>
        <begin position="23"/>
        <end position="82"/>
    </location>
</feature>
<protein>
    <submittedName>
        <fullName evidence="3">Uncharacterized protein</fullName>
    </submittedName>
</protein>
<name>A0A016SFC6_9BILA</name>
<evidence type="ECO:0000256" key="2">
    <source>
        <dbReference type="SAM" id="SignalP"/>
    </source>
</evidence>
<comment type="caution">
    <text evidence="3">The sequence shown here is derived from an EMBL/GenBank/DDBJ whole genome shotgun (WGS) entry which is preliminary data.</text>
</comment>
<keyword evidence="4" id="KW-1185">Reference proteome</keyword>
<feature type="region of interest" description="Disordered" evidence="1">
    <location>
        <begin position="20"/>
        <end position="53"/>
    </location>
</feature>
<sequence length="82" mass="8638">MGTLHLWLAVVFTSALINGARASSPAPESQTDGGKKKDGGGGNKKGANALPEAHLKKDATDVADFFPYTIPGEVELILMEER</sequence>
<evidence type="ECO:0000313" key="4">
    <source>
        <dbReference type="Proteomes" id="UP000024635"/>
    </source>
</evidence>